<protein>
    <submittedName>
        <fullName evidence="2">Uncharacterized protein</fullName>
    </submittedName>
</protein>
<organism evidence="2 3">
    <name type="scientific">Micromonospora chokoriensis</name>
    <dbReference type="NCBI Taxonomy" id="356851"/>
    <lineage>
        <taxon>Bacteria</taxon>
        <taxon>Bacillati</taxon>
        <taxon>Actinomycetota</taxon>
        <taxon>Actinomycetes</taxon>
        <taxon>Micromonosporales</taxon>
        <taxon>Micromonosporaceae</taxon>
        <taxon>Micromonospora</taxon>
    </lineage>
</organism>
<feature type="chain" id="PRO_5008706316" evidence="1">
    <location>
        <begin position="29"/>
        <end position="312"/>
    </location>
</feature>
<sequence length="312" mass="33165">MFQKTGTLLTAVLLGLTATVATTGPAVAAPADGGDHTLSVGRLILTPTDRGYQGSVSVTITNTGSATDYFHYKLREPVPGAFQSDDLNCDMFDMRVEQNRRVFNCALTDNWVDLAPGQSIQNVLDFHVLTDPRQYPMIMSGGWVEAYSTNGGLVASTSVNALFRSTTGSLIRPRPYVQDAQPDASIRLNGPVTEFPDGEGNLRVPVTIRYDGDAPHNSFQVQASSLPAGSVLRHTDPGSPVGSGGALVPVPGMRLMPGEEYSFALVISPPTDPADATELIDIQVTTDWYPTTPDVDPSDNVVRTALTVGANG</sequence>
<name>A0A1C4VWB1_9ACTN</name>
<accession>A0A1C4VWB1</accession>
<keyword evidence="1" id="KW-0732">Signal</keyword>
<dbReference type="RefSeq" id="WP_088987537.1">
    <property type="nucleotide sequence ID" value="NZ_LT607409.1"/>
</dbReference>
<proteinExistence type="predicted"/>
<keyword evidence="3" id="KW-1185">Reference proteome</keyword>
<dbReference type="Proteomes" id="UP000198224">
    <property type="component" value="Chromosome I"/>
</dbReference>
<evidence type="ECO:0000313" key="2">
    <source>
        <dbReference type="EMBL" id="SCE88304.1"/>
    </source>
</evidence>
<reference evidence="3" key="1">
    <citation type="submission" date="2016-06" db="EMBL/GenBank/DDBJ databases">
        <authorList>
            <person name="Varghese N."/>
            <person name="Submissions Spin"/>
        </authorList>
    </citation>
    <scope>NUCLEOTIDE SEQUENCE [LARGE SCALE GENOMIC DNA]</scope>
    <source>
        <strain evidence="3">DSM 45160</strain>
    </source>
</reference>
<dbReference type="AlphaFoldDB" id="A0A1C4VWB1"/>
<feature type="signal peptide" evidence="1">
    <location>
        <begin position="1"/>
        <end position="28"/>
    </location>
</feature>
<evidence type="ECO:0000256" key="1">
    <source>
        <dbReference type="SAM" id="SignalP"/>
    </source>
</evidence>
<evidence type="ECO:0000313" key="3">
    <source>
        <dbReference type="Proteomes" id="UP000198224"/>
    </source>
</evidence>
<dbReference type="EMBL" id="LT607409">
    <property type="protein sequence ID" value="SCE88304.1"/>
    <property type="molecule type" value="Genomic_DNA"/>
</dbReference>
<gene>
    <name evidence="2" type="ORF">GA0070612_1865</name>
</gene>